<feature type="region of interest" description="Disordered" evidence="1">
    <location>
        <begin position="545"/>
        <end position="599"/>
    </location>
</feature>
<feature type="compositionally biased region" description="Acidic residues" evidence="1">
    <location>
        <begin position="590"/>
        <end position="599"/>
    </location>
</feature>
<sequence length="599" mass="65166">MSSSSASKAPPYTLYLYSPHPQSHQQLPVLDPAGLYIASLLRTLSGPPTATSSSSPSSSSSSSAAPLPTSLPFDIKAPSVYWHSTLPRLERYQPAGGVCVAEGVRDIEAFASARLAASAVRQAQEGGEDSQSWELKPLEAHLASLVEPLVYSVFFPPPARGVGGSMGRSSPDGPASAAQDVFDQITFPAYAQGLPFPLSRAIPHRLRERISAEVAAGSKLFRQLGSGSQQQQQKKKKREVASDPEMDRRRKEMAPLAFGSGRKGILGFGAGEKEEWKEEFWKQKMTSLGKQIFSPLLDFVPSSDSPSTTTKQQPLPRPLIHLYALLAPLLLSSPTLKIGKGSAPKSNPLSAHPLVHLLTTADEYEPLRRFVHRMHGEIWGVDETEVVAEAESKEEREVDRVYGDLTGWKTLYTPSSTSAGTVGEDVPTGARSSSSSNNSWRSYLPSFLRPSSASTSTSKKTPTPPTEPLSPLQQAALRRLRIGRAVWITSALLGTVGWLLVSGIVQVSFSEEEDEEDEEEEVEVIIEDTIGDGEGVQEGMDVVVLDGEDDEDEDDDDEEEEDEEEDEGVEWTFVRGSEHVDLDQPVEIVLGDDDDEDEL</sequence>
<evidence type="ECO:0008006" key="4">
    <source>
        <dbReference type="Google" id="ProtNLM"/>
    </source>
</evidence>
<dbReference type="AlphaFoldDB" id="A0A316U3Z1"/>
<organism evidence="2 3">
    <name type="scientific">Pseudomicrostroma glucosiphilum</name>
    <dbReference type="NCBI Taxonomy" id="1684307"/>
    <lineage>
        <taxon>Eukaryota</taxon>
        <taxon>Fungi</taxon>
        <taxon>Dikarya</taxon>
        <taxon>Basidiomycota</taxon>
        <taxon>Ustilaginomycotina</taxon>
        <taxon>Exobasidiomycetes</taxon>
        <taxon>Microstromatales</taxon>
        <taxon>Microstromatales incertae sedis</taxon>
        <taxon>Pseudomicrostroma</taxon>
    </lineage>
</organism>
<dbReference type="Proteomes" id="UP000245942">
    <property type="component" value="Unassembled WGS sequence"/>
</dbReference>
<dbReference type="GeneID" id="37016738"/>
<feature type="compositionally biased region" description="Acidic residues" evidence="1">
    <location>
        <begin position="546"/>
        <end position="569"/>
    </location>
</feature>
<dbReference type="EMBL" id="KZ819329">
    <property type="protein sequence ID" value="PWN19937.1"/>
    <property type="molecule type" value="Genomic_DNA"/>
</dbReference>
<evidence type="ECO:0000256" key="1">
    <source>
        <dbReference type="SAM" id="MobiDB-lite"/>
    </source>
</evidence>
<feature type="region of interest" description="Disordered" evidence="1">
    <location>
        <begin position="46"/>
        <end position="65"/>
    </location>
</feature>
<dbReference type="RefSeq" id="XP_025347097.1">
    <property type="nucleotide sequence ID" value="XM_025495004.1"/>
</dbReference>
<name>A0A316U3Z1_9BASI</name>
<feature type="compositionally biased region" description="Basic and acidic residues" evidence="1">
    <location>
        <begin position="239"/>
        <end position="253"/>
    </location>
</feature>
<keyword evidence="3" id="KW-1185">Reference proteome</keyword>
<reference evidence="2 3" key="1">
    <citation type="journal article" date="2018" name="Mol. Biol. Evol.">
        <title>Broad Genomic Sampling Reveals a Smut Pathogenic Ancestry of the Fungal Clade Ustilaginomycotina.</title>
        <authorList>
            <person name="Kijpornyongpan T."/>
            <person name="Mondo S.J."/>
            <person name="Barry K."/>
            <person name="Sandor L."/>
            <person name="Lee J."/>
            <person name="Lipzen A."/>
            <person name="Pangilinan J."/>
            <person name="LaButti K."/>
            <person name="Hainaut M."/>
            <person name="Henrissat B."/>
            <person name="Grigoriev I.V."/>
            <person name="Spatafora J.W."/>
            <person name="Aime M.C."/>
        </authorList>
    </citation>
    <scope>NUCLEOTIDE SEQUENCE [LARGE SCALE GENOMIC DNA]</scope>
    <source>
        <strain evidence="2 3">MCA 4718</strain>
    </source>
</reference>
<dbReference type="OrthoDB" id="5835136at2759"/>
<feature type="compositionally biased region" description="Low complexity" evidence="1">
    <location>
        <begin position="431"/>
        <end position="461"/>
    </location>
</feature>
<proteinExistence type="predicted"/>
<accession>A0A316U3Z1</accession>
<evidence type="ECO:0000313" key="2">
    <source>
        <dbReference type="EMBL" id="PWN19937.1"/>
    </source>
</evidence>
<feature type="region of interest" description="Disordered" evidence="1">
    <location>
        <begin position="414"/>
        <end position="472"/>
    </location>
</feature>
<protein>
    <recommendedName>
        <fullName evidence="4">Mitochondrial outer membrane transport complex Sam37/metaxin N-terminal domain-containing protein</fullName>
    </recommendedName>
</protein>
<feature type="region of interest" description="Disordered" evidence="1">
    <location>
        <begin position="222"/>
        <end position="254"/>
    </location>
</feature>
<gene>
    <name evidence="2" type="ORF">BCV69DRAFT_313146</name>
</gene>
<evidence type="ECO:0000313" key="3">
    <source>
        <dbReference type="Proteomes" id="UP000245942"/>
    </source>
</evidence>